<protein>
    <recommendedName>
        <fullName evidence="4">Thiosulfate dehydrogenase [quinone] large subunit</fullName>
    </recommendedName>
</protein>
<keyword evidence="1" id="KW-1133">Transmembrane helix</keyword>
<keyword evidence="1" id="KW-0812">Transmembrane</keyword>
<keyword evidence="1" id="KW-0472">Membrane</keyword>
<feature type="transmembrane region" description="Helical" evidence="1">
    <location>
        <begin position="147"/>
        <end position="171"/>
    </location>
</feature>
<reference evidence="2 3" key="1">
    <citation type="journal article" date="2021" name="Int. J. Syst. Evol. Microbiol.">
        <title>Reticulibacter mediterranei gen. nov., sp. nov., within the new family Reticulibacteraceae fam. nov., and Ktedonospora formicarum gen. nov., sp. nov., Ktedonobacter robiniae sp. nov., Dictyobacter formicarum sp. nov. and Dictyobacter arantiisoli sp. nov., belonging to the class Ktedonobacteria.</title>
        <authorList>
            <person name="Yabe S."/>
            <person name="Zheng Y."/>
            <person name="Wang C.M."/>
            <person name="Sakai Y."/>
            <person name="Abe K."/>
            <person name="Yokota A."/>
            <person name="Donadio S."/>
            <person name="Cavaletti L."/>
            <person name="Monciardini P."/>
        </authorList>
    </citation>
    <scope>NUCLEOTIDE SEQUENCE [LARGE SCALE GENOMIC DNA]</scope>
    <source>
        <strain evidence="2 3">SOSP1-30</strain>
    </source>
</reference>
<evidence type="ECO:0008006" key="4">
    <source>
        <dbReference type="Google" id="ProtNLM"/>
    </source>
</evidence>
<dbReference type="RefSeq" id="WP_201372472.1">
    <property type="nucleotide sequence ID" value="NZ_BNJG01000002.1"/>
</dbReference>
<dbReference type="Proteomes" id="UP000654345">
    <property type="component" value="Unassembled WGS sequence"/>
</dbReference>
<dbReference type="EMBL" id="BNJG01000002">
    <property type="protein sequence ID" value="GHO55840.1"/>
    <property type="molecule type" value="Genomic_DNA"/>
</dbReference>
<name>A0ABQ3UTZ4_9CHLR</name>
<comment type="caution">
    <text evidence="2">The sequence shown here is derived from an EMBL/GenBank/DDBJ whole genome shotgun (WGS) entry which is preliminary data.</text>
</comment>
<organism evidence="2 3">
    <name type="scientific">Ktedonobacter robiniae</name>
    <dbReference type="NCBI Taxonomy" id="2778365"/>
    <lineage>
        <taxon>Bacteria</taxon>
        <taxon>Bacillati</taxon>
        <taxon>Chloroflexota</taxon>
        <taxon>Ktedonobacteria</taxon>
        <taxon>Ktedonobacterales</taxon>
        <taxon>Ktedonobacteraceae</taxon>
        <taxon>Ktedonobacter</taxon>
    </lineage>
</organism>
<feature type="transmembrane region" description="Helical" evidence="1">
    <location>
        <begin position="30"/>
        <end position="48"/>
    </location>
</feature>
<keyword evidence="3" id="KW-1185">Reference proteome</keyword>
<gene>
    <name evidence="2" type="ORF">KSB_43150</name>
</gene>
<evidence type="ECO:0000313" key="3">
    <source>
        <dbReference type="Proteomes" id="UP000654345"/>
    </source>
</evidence>
<proteinExistence type="predicted"/>
<evidence type="ECO:0000313" key="2">
    <source>
        <dbReference type="EMBL" id="GHO55840.1"/>
    </source>
</evidence>
<accession>A0ABQ3UTZ4</accession>
<sequence>MTQIHLTTPVDPARETKTTRFLSHEVTARYLWAITRLCLGWTFLWPFLDKTLGLGHETTAAHAWINGGSPSNGFLSGAVGPFASIYHSIAGAGWVNWMFMIGLLGIALALLLGIGMRIAAVAGAVLLVLMWSASLPPQDNIFMDNHIVYALVLLGLAVVGAGNTFGLGRWWTQTSLVRRFPWLT</sequence>
<feature type="transmembrane region" description="Helical" evidence="1">
    <location>
        <begin position="85"/>
        <end position="111"/>
    </location>
</feature>
<evidence type="ECO:0000256" key="1">
    <source>
        <dbReference type="SAM" id="Phobius"/>
    </source>
</evidence>
<feature type="transmembrane region" description="Helical" evidence="1">
    <location>
        <begin position="118"/>
        <end position="135"/>
    </location>
</feature>